<dbReference type="PROSITE" id="PS01230">
    <property type="entry name" value="TRMA_1"/>
    <property type="match status" value="1"/>
</dbReference>
<dbReference type="SUPFAM" id="SSF50249">
    <property type="entry name" value="Nucleic acid-binding proteins"/>
    <property type="match status" value="1"/>
</dbReference>
<evidence type="ECO:0000256" key="3">
    <source>
        <dbReference type="ARBA" id="ARBA00022691"/>
    </source>
</evidence>
<name>A0A4R9KAW8_9LEPT</name>
<dbReference type="OrthoDB" id="9804590at2"/>
<keyword evidence="8" id="KW-1185">Reference proteome</keyword>
<dbReference type="InterPro" id="IPR012340">
    <property type="entry name" value="NA-bd_OB-fold"/>
</dbReference>
<dbReference type="PANTHER" id="PTHR11061">
    <property type="entry name" value="RNA M5U METHYLTRANSFERASE"/>
    <property type="match status" value="1"/>
</dbReference>
<evidence type="ECO:0000256" key="2">
    <source>
        <dbReference type="ARBA" id="ARBA00022679"/>
    </source>
</evidence>
<comment type="similarity">
    <text evidence="4">Belongs to the class I-like SAM-binding methyltransferase superfamily. RNA M5U methyltransferase family.</text>
</comment>
<evidence type="ECO:0000259" key="6">
    <source>
        <dbReference type="PROSITE" id="PS50926"/>
    </source>
</evidence>
<evidence type="ECO:0000256" key="5">
    <source>
        <dbReference type="PROSITE-ProRule" id="PRU10015"/>
    </source>
</evidence>
<dbReference type="PROSITE" id="PS51687">
    <property type="entry name" value="SAM_MT_RNA_M5U"/>
    <property type="match status" value="1"/>
</dbReference>
<dbReference type="SUPFAM" id="SSF53335">
    <property type="entry name" value="S-adenosyl-L-methionine-dependent methyltransferases"/>
    <property type="match status" value="1"/>
</dbReference>
<dbReference type="Proteomes" id="UP000297693">
    <property type="component" value="Unassembled WGS sequence"/>
</dbReference>
<sequence length="372" mass="42627">MEKLKIKLEKWVNGGYAIGHHDGHAVFVTGGIPGESVNITLEKQGKKEWFGTVIEVLEPSSERIAPDCEVYQSCGGCSFRHITYAKEIEIKKSLLSDMFPNESKWLEVISGAENFYRNNVQWQNVNKSIGFFSKQTHQVVEKSQSVCMNLDERLLWKNLDSKLKDKWIKQKTIHLRLSEQGIVNYEKDVSKFNLNGTSLQIPEKGFFQINRFLISPWIEKISSWLGDQEKVLELFCGSGTIGISLKQNISSLYGIEMHQKSIDFAKANAKANGVGHFTYEAIDLYQRPIPKSVDKYPTWIVNPPRAGLTPEIIKTMVKFRPSKIIYSSCNPSTLKRDIVELKKNNYKITKLVLLDFFPRTPHYEVLTCLERT</sequence>
<dbReference type="PROSITE" id="PS50926">
    <property type="entry name" value="TRAM"/>
    <property type="match status" value="1"/>
</dbReference>
<feature type="binding site" evidence="4">
    <location>
        <position position="235"/>
    </location>
    <ligand>
        <name>S-adenosyl-L-methionine</name>
        <dbReference type="ChEBI" id="CHEBI:59789"/>
    </ligand>
</feature>
<feature type="active site" evidence="5">
    <location>
        <position position="329"/>
    </location>
</feature>
<feature type="binding site" evidence="4">
    <location>
        <position position="302"/>
    </location>
    <ligand>
        <name>S-adenosyl-L-methionine</name>
        <dbReference type="ChEBI" id="CHEBI:59789"/>
    </ligand>
</feature>
<dbReference type="RefSeq" id="WP_135621561.1">
    <property type="nucleotide sequence ID" value="NZ_RQGD01000005.1"/>
</dbReference>
<feature type="active site" description="Nucleophile" evidence="4">
    <location>
        <position position="329"/>
    </location>
</feature>
<dbReference type="PANTHER" id="PTHR11061:SF30">
    <property type="entry name" value="TRNA (URACIL(54)-C(5))-METHYLTRANSFERASE"/>
    <property type="match status" value="1"/>
</dbReference>
<dbReference type="CDD" id="cd02440">
    <property type="entry name" value="AdoMet_MTases"/>
    <property type="match status" value="1"/>
</dbReference>
<feature type="binding site" evidence="4">
    <location>
        <position position="256"/>
    </location>
    <ligand>
        <name>S-adenosyl-L-methionine</name>
        <dbReference type="ChEBI" id="CHEBI:59789"/>
    </ligand>
</feature>
<dbReference type="GO" id="GO:0070041">
    <property type="term" value="F:rRNA (uridine-C5-)-methyltransferase activity"/>
    <property type="evidence" value="ECO:0007669"/>
    <property type="project" value="TreeGrafter"/>
</dbReference>
<comment type="caution">
    <text evidence="7">The sequence shown here is derived from an EMBL/GenBank/DDBJ whole genome shotgun (WGS) entry which is preliminary data.</text>
</comment>
<gene>
    <name evidence="7" type="ORF">EHQ58_01455</name>
</gene>
<keyword evidence="2 4" id="KW-0808">Transferase</keyword>
<dbReference type="Pfam" id="PF05958">
    <property type="entry name" value="tRNA_U5-meth_tr"/>
    <property type="match status" value="2"/>
</dbReference>
<evidence type="ECO:0000313" key="8">
    <source>
        <dbReference type="Proteomes" id="UP000297693"/>
    </source>
</evidence>
<dbReference type="InterPro" id="IPR030390">
    <property type="entry name" value="MeTrfase_TrmA_AS"/>
</dbReference>
<dbReference type="InterPro" id="IPR029063">
    <property type="entry name" value="SAM-dependent_MTases_sf"/>
</dbReference>
<keyword evidence="1 4" id="KW-0489">Methyltransferase</keyword>
<dbReference type="Gene3D" id="2.40.50.1070">
    <property type="match status" value="1"/>
</dbReference>
<dbReference type="InterPro" id="IPR002792">
    <property type="entry name" value="TRAM_dom"/>
</dbReference>
<proteinExistence type="inferred from homology"/>
<accession>A0A4R9KAW8</accession>
<dbReference type="Gene3D" id="2.40.50.140">
    <property type="entry name" value="Nucleic acid-binding proteins"/>
    <property type="match status" value="1"/>
</dbReference>
<dbReference type="Gene3D" id="3.40.50.150">
    <property type="entry name" value="Vaccinia Virus protein VP39"/>
    <property type="match status" value="2"/>
</dbReference>
<feature type="domain" description="TRAM" evidence="6">
    <location>
        <begin position="1"/>
        <end position="55"/>
    </location>
</feature>
<dbReference type="InterPro" id="IPR010280">
    <property type="entry name" value="U5_MeTrfase_fam"/>
</dbReference>
<dbReference type="GO" id="GO:0070475">
    <property type="term" value="P:rRNA base methylation"/>
    <property type="evidence" value="ECO:0007669"/>
    <property type="project" value="TreeGrafter"/>
</dbReference>
<feature type="binding site" evidence="4">
    <location>
        <position position="208"/>
    </location>
    <ligand>
        <name>S-adenosyl-L-methionine</name>
        <dbReference type="ChEBI" id="CHEBI:59789"/>
    </ligand>
</feature>
<organism evidence="7 8">
    <name type="scientific">Leptospira ognonensis</name>
    <dbReference type="NCBI Taxonomy" id="2484945"/>
    <lineage>
        <taxon>Bacteria</taxon>
        <taxon>Pseudomonadati</taxon>
        <taxon>Spirochaetota</taxon>
        <taxon>Spirochaetia</taxon>
        <taxon>Leptospirales</taxon>
        <taxon>Leptospiraceae</taxon>
        <taxon>Leptospira</taxon>
    </lineage>
</organism>
<reference evidence="7" key="1">
    <citation type="journal article" date="2019" name="PLoS Negl. Trop. Dis.">
        <title>Revisiting the worldwide diversity of Leptospira species in the environment.</title>
        <authorList>
            <person name="Vincent A.T."/>
            <person name="Schiettekatte O."/>
            <person name="Bourhy P."/>
            <person name="Veyrier F.J."/>
            <person name="Picardeau M."/>
        </authorList>
    </citation>
    <scope>NUCLEOTIDE SEQUENCE [LARGE SCALE GENOMIC DNA]</scope>
    <source>
        <strain evidence="7">201702476</strain>
    </source>
</reference>
<dbReference type="AlphaFoldDB" id="A0A4R9KAW8"/>
<keyword evidence="3 4" id="KW-0949">S-adenosyl-L-methionine</keyword>
<evidence type="ECO:0000313" key="7">
    <source>
        <dbReference type="EMBL" id="TGL63141.1"/>
    </source>
</evidence>
<evidence type="ECO:0000256" key="4">
    <source>
        <dbReference type="PROSITE-ProRule" id="PRU01024"/>
    </source>
</evidence>
<evidence type="ECO:0000256" key="1">
    <source>
        <dbReference type="ARBA" id="ARBA00022603"/>
    </source>
</evidence>
<protein>
    <submittedName>
        <fullName evidence="7">Class I SAM-dependent RNA methyltransferase</fullName>
    </submittedName>
</protein>
<dbReference type="EMBL" id="RQGD01000005">
    <property type="protein sequence ID" value="TGL63141.1"/>
    <property type="molecule type" value="Genomic_DNA"/>
</dbReference>